<organism evidence="4 5">
    <name type="scientific">Aspergillus fumigatus</name>
    <name type="common">Neosartorya fumigata</name>
    <dbReference type="NCBI Taxonomy" id="746128"/>
    <lineage>
        <taxon>Eukaryota</taxon>
        <taxon>Fungi</taxon>
        <taxon>Dikarya</taxon>
        <taxon>Ascomycota</taxon>
        <taxon>Pezizomycotina</taxon>
        <taxon>Eurotiomycetes</taxon>
        <taxon>Eurotiomycetidae</taxon>
        <taxon>Eurotiales</taxon>
        <taxon>Aspergillaceae</taxon>
        <taxon>Aspergillus</taxon>
        <taxon>Aspergillus subgen. Fumigati</taxon>
    </lineage>
</organism>
<evidence type="ECO:0000256" key="2">
    <source>
        <dbReference type="SAM" id="Phobius"/>
    </source>
</evidence>
<dbReference type="EMBL" id="JAIBSC010000006">
    <property type="protein sequence ID" value="KAH1910631.1"/>
    <property type="molecule type" value="Genomic_DNA"/>
</dbReference>
<feature type="compositionally biased region" description="Basic and acidic residues" evidence="1">
    <location>
        <begin position="488"/>
        <end position="499"/>
    </location>
</feature>
<name>A0A9P8NRQ5_ASPFM</name>
<protein>
    <recommendedName>
        <fullName evidence="3">Protein kinase domain-containing protein</fullName>
    </recommendedName>
</protein>
<evidence type="ECO:0000259" key="3">
    <source>
        <dbReference type="PROSITE" id="PS50011"/>
    </source>
</evidence>
<sequence length="1045" mass="119647">MVLLSNRTRVDPYLMDKIQSRRDRLFKAHDNRPQLELTSIIKSRDANGRWSVRPGSPVKINGVSALRQVEETDNDVSSCIQIYTIRHLRSWTTLDISYETIEHLLAAHNVFDHFWRCILTFGIKFQENEYDFPPFRANIEQNTHSRVDELAYVIRRVEPNNSPTDKGVCPWSIRQTGVYHKMLYPNQHSQNSLRSTSVFILIAPSHAVEKSIPYRLSENVSQDDTFRQDFLIHECIVGDSLKGWMDYQAWLEAESKQIANRVLVLDILQRGNNGEPRSIYVSAEDRQRLKQLEDYITDMLVILQTMVESIIGIGKACRRHCQTSCNGTGSCLCNHKIERFEEYAAEAQTSLNRTKVLRDRVQSTEQLCLHLSDLLAYEEAAALTQLAYASRIESEEMVKLAAQSARDAAAVKVLTIIGLVYLPTTIVSNFFSTEFVHLNDKGNLQISRQVWILAVVSVPLTVLTIITWWLCDRYQIIEAVLGRKEECNLEDEGRRRQSEEGGLNPHYSRAPLGRRSSSGLQSDRSVSRRSSLLDVTSSPFSPLHELQESLSSASIESDSSGHVMYVPLSSLRELITVSKVEDILREEGLVQDRNAETEARRIVQTSLKLFAILVIRKRGADILRFLGEGISDTDLPFMMKPARTGSERMTLQTNGGCDIKVLSEWTDPEIKSLAKKQWRMLAPVFERGKHYDFPVAQILPFTNSRRIEIESGFSEVFQAFIHGAHHTFWDFPGCRDRQAVVAVKKLFSLDPSRFQIERDMHMTLRKTSGPHPHLINLLFTYKEGSKFHLVFPWADVNLRTYWSRIPLKQIDYHKVLWSLKQMTGLASALSLIHGFQLLDERQPGRYFGRHGDLKAENIVWFPSYPGCTDSDGILQITDLGLASLHSIGSVSNGDPAGMLGTKTYRPPDNHRNLRISRKWDLWSLGCLYLEFITWIVLGFDAIVEFAELRGAEGGETDEFSEDYFYTTDLRDVRPSVKAWVTRLSEDERCSDMLYDLLCLIMREMIRIEPKDRIDSQQLHYQLLNLLEQAESNGTYLVRASERSPI</sequence>
<keyword evidence="2" id="KW-0812">Transmembrane</keyword>
<dbReference type="Proteomes" id="UP000813423">
    <property type="component" value="Unassembled WGS sequence"/>
</dbReference>
<dbReference type="Gene3D" id="1.10.510.10">
    <property type="entry name" value="Transferase(Phosphotransferase) domain 1"/>
    <property type="match status" value="1"/>
</dbReference>
<gene>
    <name evidence="4" type="ORF">KXV57_007449</name>
</gene>
<dbReference type="GO" id="GO:0004674">
    <property type="term" value="F:protein serine/threonine kinase activity"/>
    <property type="evidence" value="ECO:0007669"/>
    <property type="project" value="TreeGrafter"/>
</dbReference>
<feature type="domain" description="Protein kinase" evidence="3">
    <location>
        <begin position="702"/>
        <end position="1022"/>
    </location>
</feature>
<feature type="transmembrane region" description="Helical" evidence="2">
    <location>
        <begin position="451"/>
        <end position="471"/>
    </location>
</feature>
<dbReference type="PANTHER" id="PTHR24359">
    <property type="entry name" value="SERINE/THREONINE-PROTEIN KINASE SBK1"/>
    <property type="match status" value="1"/>
</dbReference>
<feature type="transmembrane region" description="Helical" evidence="2">
    <location>
        <begin position="409"/>
        <end position="431"/>
    </location>
</feature>
<accession>A0A9P8NRQ5</accession>
<dbReference type="Gene3D" id="1.20.58.340">
    <property type="entry name" value="Magnesium transport protein CorA, transmembrane region"/>
    <property type="match status" value="1"/>
</dbReference>
<reference evidence="4" key="1">
    <citation type="submission" date="2021-08" db="EMBL/GenBank/DDBJ databases">
        <title>Global Aspergillus fumigatus from environmental and clinical sources.</title>
        <authorList>
            <person name="Barber A."/>
            <person name="Sae-Ong T."/>
        </authorList>
    </citation>
    <scope>NUCLEOTIDE SEQUENCE</scope>
    <source>
        <strain evidence="4">NRZ-2016-071</strain>
    </source>
</reference>
<evidence type="ECO:0000313" key="5">
    <source>
        <dbReference type="Proteomes" id="UP000813423"/>
    </source>
</evidence>
<dbReference type="SMART" id="SM00220">
    <property type="entry name" value="S_TKc"/>
    <property type="match status" value="1"/>
</dbReference>
<evidence type="ECO:0000313" key="4">
    <source>
        <dbReference type="EMBL" id="KAH1910631.1"/>
    </source>
</evidence>
<dbReference type="SUPFAM" id="SSF56112">
    <property type="entry name" value="Protein kinase-like (PK-like)"/>
    <property type="match status" value="1"/>
</dbReference>
<keyword evidence="2" id="KW-0472">Membrane</keyword>
<evidence type="ECO:0000256" key="1">
    <source>
        <dbReference type="SAM" id="MobiDB-lite"/>
    </source>
</evidence>
<feature type="region of interest" description="Disordered" evidence="1">
    <location>
        <begin position="488"/>
        <end position="530"/>
    </location>
</feature>
<dbReference type="AlphaFoldDB" id="A0A9P8NRQ5"/>
<dbReference type="PROSITE" id="PS50011">
    <property type="entry name" value="PROTEIN_KINASE_DOM"/>
    <property type="match status" value="1"/>
</dbReference>
<dbReference type="Pfam" id="PF26616">
    <property type="entry name" value="CorA-like"/>
    <property type="match status" value="1"/>
</dbReference>
<dbReference type="InterPro" id="IPR058257">
    <property type="entry name" value="CorA-like_dom"/>
</dbReference>
<dbReference type="GO" id="GO:0005524">
    <property type="term" value="F:ATP binding"/>
    <property type="evidence" value="ECO:0007669"/>
    <property type="project" value="InterPro"/>
</dbReference>
<comment type="caution">
    <text evidence="4">The sequence shown here is derived from an EMBL/GenBank/DDBJ whole genome shotgun (WGS) entry which is preliminary data.</text>
</comment>
<dbReference type="Pfam" id="PF00069">
    <property type="entry name" value="Pkinase"/>
    <property type="match status" value="1"/>
</dbReference>
<dbReference type="InterPro" id="IPR011009">
    <property type="entry name" value="Kinase-like_dom_sf"/>
</dbReference>
<dbReference type="PANTHER" id="PTHR24359:SF1">
    <property type="entry name" value="INHIBITOR OF NUCLEAR FACTOR KAPPA-B KINASE EPSILON SUBUNIT HOMOLOG 1-RELATED"/>
    <property type="match status" value="1"/>
</dbReference>
<proteinExistence type="predicted"/>
<dbReference type="InterPro" id="IPR000719">
    <property type="entry name" value="Prot_kinase_dom"/>
</dbReference>
<keyword evidence="2" id="KW-1133">Transmembrane helix</keyword>